<dbReference type="Pfam" id="PF00754">
    <property type="entry name" value="F5_F8_type_C"/>
    <property type="match status" value="1"/>
</dbReference>
<comment type="caution">
    <text evidence="9">The sequence shown here is derived from an EMBL/GenBank/DDBJ whole genome shotgun (WGS) entry which is preliminary data.</text>
</comment>
<dbReference type="InterPro" id="IPR008979">
    <property type="entry name" value="Galactose-bd-like_sf"/>
</dbReference>
<dbReference type="InterPro" id="IPR000421">
    <property type="entry name" value="FA58C"/>
</dbReference>
<keyword evidence="6" id="KW-1133">Transmembrane helix</keyword>
<dbReference type="GO" id="GO:0005764">
    <property type="term" value="C:lysosome"/>
    <property type="evidence" value="ECO:0007669"/>
    <property type="project" value="TreeGrafter"/>
</dbReference>
<accession>A0A1Y4QGY4</accession>
<dbReference type="InterPro" id="IPR000933">
    <property type="entry name" value="Glyco_hydro_29"/>
</dbReference>
<dbReference type="SUPFAM" id="SSF49785">
    <property type="entry name" value="Galactose-binding domain-like"/>
    <property type="match status" value="2"/>
</dbReference>
<name>A0A1Y4QGY4_9FIRM</name>
<dbReference type="Gene3D" id="2.60.120.260">
    <property type="entry name" value="Galactose-binding domain-like"/>
    <property type="match status" value="3"/>
</dbReference>
<comment type="similarity">
    <text evidence="1">Belongs to the glycosyl hydrolase 29 family.</text>
</comment>
<dbReference type="Gene3D" id="2.60.40.2030">
    <property type="match status" value="1"/>
</dbReference>
<dbReference type="EMBL" id="NFLB01000011">
    <property type="protein sequence ID" value="OUQ04514.1"/>
    <property type="molecule type" value="Genomic_DNA"/>
</dbReference>
<dbReference type="SMART" id="SM00812">
    <property type="entry name" value="Alpha_L_fucos"/>
    <property type="match status" value="1"/>
</dbReference>
<feature type="transmembrane region" description="Helical" evidence="6">
    <location>
        <begin position="1369"/>
        <end position="1387"/>
    </location>
</feature>
<organism evidence="9 10">
    <name type="scientific">Thomasclavelia spiroformis</name>
    <dbReference type="NCBI Taxonomy" id="29348"/>
    <lineage>
        <taxon>Bacteria</taxon>
        <taxon>Bacillati</taxon>
        <taxon>Bacillota</taxon>
        <taxon>Erysipelotrichia</taxon>
        <taxon>Erysipelotrichales</taxon>
        <taxon>Coprobacillaceae</taxon>
        <taxon>Thomasclavelia</taxon>
    </lineage>
</organism>
<dbReference type="SUPFAM" id="SSF51445">
    <property type="entry name" value="(Trans)glycosidases"/>
    <property type="match status" value="1"/>
</dbReference>
<evidence type="ECO:0000313" key="10">
    <source>
        <dbReference type="Proteomes" id="UP000196258"/>
    </source>
</evidence>
<dbReference type="Pfam" id="PF01120">
    <property type="entry name" value="Alpha_L_fucos"/>
    <property type="match status" value="1"/>
</dbReference>
<dbReference type="Proteomes" id="UP000196258">
    <property type="component" value="Unassembled WGS sequence"/>
</dbReference>
<dbReference type="GO" id="GO:0004560">
    <property type="term" value="F:alpha-L-fucosidase activity"/>
    <property type="evidence" value="ECO:0007669"/>
    <property type="project" value="InterPro"/>
</dbReference>
<dbReference type="EC" id="3.2.1.51" evidence="2"/>
<evidence type="ECO:0000256" key="5">
    <source>
        <dbReference type="ARBA" id="ARBA00023295"/>
    </source>
</evidence>
<keyword evidence="5" id="KW-0326">Glycosidase</keyword>
<dbReference type="PANTHER" id="PTHR10030:SF37">
    <property type="entry name" value="ALPHA-L-FUCOSIDASE-RELATED"/>
    <property type="match status" value="1"/>
</dbReference>
<keyword evidence="6" id="KW-0812">Transmembrane</keyword>
<dbReference type="InterPro" id="IPR057739">
    <property type="entry name" value="Glyco_hydro_29_N"/>
</dbReference>
<feature type="signal peptide" evidence="7">
    <location>
        <begin position="1"/>
        <end position="28"/>
    </location>
</feature>
<keyword evidence="6" id="KW-0472">Membrane</keyword>
<protein>
    <recommendedName>
        <fullName evidence="2">alpha-L-fucosidase</fullName>
        <ecNumber evidence="2">3.2.1.51</ecNumber>
    </recommendedName>
</protein>
<dbReference type="GO" id="GO:0006004">
    <property type="term" value="P:fucose metabolic process"/>
    <property type="evidence" value="ECO:0007669"/>
    <property type="project" value="TreeGrafter"/>
</dbReference>
<feature type="domain" description="F5/8 type C" evidence="8">
    <location>
        <begin position="389"/>
        <end position="484"/>
    </location>
</feature>
<proteinExistence type="inferred from homology"/>
<keyword evidence="4" id="KW-0378">Hydrolase</keyword>
<dbReference type="Gene3D" id="1.20.1270.90">
    <property type="entry name" value="AF1782-like"/>
    <property type="match status" value="3"/>
</dbReference>
<feature type="chain" id="PRO_5012689449" description="alpha-L-fucosidase" evidence="7">
    <location>
        <begin position="29"/>
        <end position="1392"/>
    </location>
</feature>
<dbReference type="Gene3D" id="1.20.1270.70">
    <property type="entry name" value="Designed single chain three-helix bundle"/>
    <property type="match status" value="3"/>
</dbReference>
<dbReference type="InterPro" id="IPR038081">
    <property type="entry name" value="CalX-like_sf"/>
</dbReference>
<evidence type="ECO:0000256" key="2">
    <source>
        <dbReference type="ARBA" id="ARBA00012662"/>
    </source>
</evidence>
<dbReference type="PROSITE" id="PS50022">
    <property type="entry name" value="FA58C_3"/>
    <property type="match status" value="1"/>
</dbReference>
<dbReference type="InterPro" id="IPR017853">
    <property type="entry name" value="GH"/>
</dbReference>
<evidence type="ECO:0000259" key="8">
    <source>
        <dbReference type="PROSITE" id="PS50022"/>
    </source>
</evidence>
<evidence type="ECO:0000256" key="4">
    <source>
        <dbReference type="ARBA" id="ARBA00022801"/>
    </source>
</evidence>
<dbReference type="SUPFAM" id="SSF141072">
    <property type="entry name" value="CalX-like"/>
    <property type="match status" value="1"/>
</dbReference>
<dbReference type="PANTHER" id="PTHR10030">
    <property type="entry name" value="ALPHA-L-FUCOSIDASE"/>
    <property type="match status" value="1"/>
</dbReference>
<dbReference type="RefSeq" id="WP_087257337.1">
    <property type="nucleotide sequence ID" value="NZ_NFLB01000011.1"/>
</dbReference>
<evidence type="ECO:0000256" key="1">
    <source>
        <dbReference type="ARBA" id="ARBA00007951"/>
    </source>
</evidence>
<dbReference type="GO" id="GO:0016139">
    <property type="term" value="P:glycoside catabolic process"/>
    <property type="evidence" value="ECO:0007669"/>
    <property type="project" value="TreeGrafter"/>
</dbReference>
<dbReference type="Gene3D" id="3.20.20.80">
    <property type="entry name" value="Glycosidases"/>
    <property type="match status" value="1"/>
</dbReference>
<evidence type="ECO:0000256" key="6">
    <source>
        <dbReference type="SAM" id="Phobius"/>
    </source>
</evidence>
<evidence type="ECO:0000256" key="7">
    <source>
        <dbReference type="SAM" id="SignalP"/>
    </source>
</evidence>
<keyword evidence="3 7" id="KW-0732">Signal</keyword>
<gene>
    <name evidence="9" type="ORF">B5E91_10205</name>
</gene>
<dbReference type="Pfam" id="PF07554">
    <property type="entry name" value="FIVAR"/>
    <property type="match status" value="6"/>
</dbReference>
<evidence type="ECO:0000313" key="9">
    <source>
        <dbReference type="EMBL" id="OUQ04514.1"/>
    </source>
</evidence>
<evidence type="ECO:0000256" key="3">
    <source>
        <dbReference type="ARBA" id="ARBA00022729"/>
    </source>
</evidence>
<reference evidence="10" key="1">
    <citation type="submission" date="2017-04" db="EMBL/GenBank/DDBJ databases">
        <title>Function of individual gut microbiota members based on whole genome sequencing of pure cultures obtained from chicken caecum.</title>
        <authorList>
            <person name="Medvecky M."/>
            <person name="Cejkova D."/>
            <person name="Polansky O."/>
            <person name="Karasova D."/>
            <person name="Kubasova T."/>
            <person name="Cizek A."/>
            <person name="Rychlik I."/>
        </authorList>
    </citation>
    <scope>NUCLEOTIDE SEQUENCE [LARGE SCALE GENOMIC DNA]</scope>
    <source>
        <strain evidence="10">An149</strain>
    </source>
</reference>
<sequence>MKLNKVLLSLAMTMSLATGMIGTTSVNAIDGYISDDDLSDTQTDAPKAWGVTPTNEQYRYQKEELAGFVHFGPNTFNEIEWGENYGDQTPDEIFRLEKDFDAETLVKAFKDAGFKKIIVTAKHHDGFCIWNSQYTDYDVASTSYKNGDGDILAEISEECSKYDIDMGLYLSPWDIHAPSYGYYDENGNPTTADKDVLDYNDYYVNQLNEILGNDKYGNNGHFTEIWMDGAKGSGANAQEYDFKRWYNTIQSQEGEEAGFDSECMIFQCGANTTVRWIGNENGYAAKDTWSKSNVNVEADTCDDNKQGSYTVGYENGNKWTVPEADARITSGWFWGTKKNTPKSITDLGNMYFNSVGHNAPLLLNVPPNTDGTVDDQILERLAEFGQNINETFDENLAAGADVKIGASSVRGNDITYKPGNVIDGDDSTYWTVDDQGQSGTLLIDLGSTKSFDVVSIEEAIQFGQSINEYKVEYRNGDDGQWKTMDEGKTIGAKRLVRTGTVKADQIRITVDTNKTDALPIISEVGVYKTSDAFELAGSAPDGMDVIDIEDTNINDGAGFAFSGTWNKESGTNFINGTNRYAYTGSSLTLTFTGSKVYLLGTKDPNHGNATITIDDGTPINIDTSASSRATGQMLFASDDLTDGKHTLKLEITSKAVGIEAAYAINNGGKGMIGLEASEYTMNEDERMNVKIVRVGGTKGTISAKLQPNPGTAIQDDFNTELISNIVMEDGVKEVTAPVETRRNTNATGDRMFSIELTDPSTDLILGFNDKANITIRDTETSFLKELNELIKSVEHKQKGWYISGWEDFEQALAYAIETANTQNVSVTQIKQAITDLNNAVNGLVEREKYTKEDPFIFPKQIGDVSSLEAEFASEIVNDPSNDNGWPCIVTEGSWASNGKFVDAILQGDVVKYNYDVETAGTYHVKAYYRSGSNANKLSWSEENGKIESGEVSAGASSTAETHIAEFDLNVLEAGEGVLVFTGPEGKSPQLDKLEIECIELQVDKTALNEKIKEADSLNEANYTADTWKVLQEALTNAKTIAAKEDASQEEIDNAYNALTNAIDNLKPVVTDVDKTALKIAIDLANAITDEDLDKVIPIVANEFIAARDEANTVYNDISATQEEVNNAFDRLASAMHMLDFVKGDKTALEAFINKVNDLVADQYTPATWEAFAEKLANAKVVLANENAMQEEVDSAYKELVTAFLNLRLKADKSALQAFVDYVNDVDSSKYTETTWKMFEAKLNEANVVLKDENAVQVEVDSAYNELVKAYLDLRLKPNKDLLEDLINQASGLNVANYTKASFDGLTKALNEAKVVFENPNATQKEVDSAKATLEKAINSLEANTPVDNTAKTPVNNGDTTSVKTGDESLVGMFATIALLSVAGCVVLRRKEN</sequence>